<feature type="domain" description="Legume lectin" evidence="6">
    <location>
        <begin position="34"/>
        <end position="256"/>
    </location>
</feature>
<evidence type="ECO:0000256" key="3">
    <source>
        <dbReference type="SAM" id="MobiDB-lite"/>
    </source>
</evidence>
<keyword evidence="2" id="KW-0430">Lectin</keyword>
<evidence type="ECO:0000256" key="4">
    <source>
        <dbReference type="SAM" id="Phobius"/>
    </source>
</evidence>
<feature type="transmembrane region" description="Helical" evidence="4">
    <location>
        <begin position="285"/>
        <end position="310"/>
    </location>
</feature>
<dbReference type="OrthoDB" id="2019747at2759"/>
<dbReference type="PANTHER" id="PTHR32401">
    <property type="entry name" value="CONCANAVALIN A-LIKE LECTIN FAMILY PROTEIN"/>
    <property type="match status" value="1"/>
</dbReference>
<dbReference type="CDD" id="cd06899">
    <property type="entry name" value="lectin_legume_LecRK_Arcelin_ConA"/>
    <property type="match status" value="1"/>
</dbReference>
<keyword evidence="4" id="KW-0812">Transmembrane</keyword>
<feature type="chain" id="PRO_5032583449" description="Legume lectin domain-containing protein" evidence="5">
    <location>
        <begin position="28"/>
        <end position="404"/>
    </location>
</feature>
<evidence type="ECO:0000256" key="2">
    <source>
        <dbReference type="ARBA" id="ARBA00022734"/>
    </source>
</evidence>
<dbReference type="Gene3D" id="2.60.120.200">
    <property type="match status" value="1"/>
</dbReference>
<feature type="signal peptide" evidence="5">
    <location>
        <begin position="1"/>
        <end position="27"/>
    </location>
</feature>
<dbReference type="InterPro" id="IPR050258">
    <property type="entry name" value="Leguminous_Lectin"/>
</dbReference>
<evidence type="ECO:0000256" key="5">
    <source>
        <dbReference type="SAM" id="SignalP"/>
    </source>
</evidence>
<evidence type="ECO:0000313" key="8">
    <source>
        <dbReference type="Proteomes" id="UP000652761"/>
    </source>
</evidence>
<evidence type="ECO:0000259" key="6">
    <source>
        <dbReference type="Pfam" id="PF00139"/>
    </source>
</evidence>
<dbReference type="AlphaFoldDB" id="A0A843VIS6"/>
<dbReference type="GO" id="GO:0030246">
    <property type="term" value="F:carbohydrate binding"/>
    <property type="evidence" value="ECO:0007669"/>
    <property type="project" value="UniProtKB-KW"/>
</dbReference>
<name>A0A843VIS6_COLES</name>
<comment type="similarity">
    <text evidence="1">Belongs to the leguminous lectin family.</text>
</comment>
<evidence type="ECO:0000256" key="1">
    <source>
        <dbReference type="ARBA" id="ARBA00007606"/>
    </source>
</evidence>
<sequence>MGVSTLLRCSVLLSFCWIFFVARFARSVAQDASFSFSFRAFERPSSFEPEIALYGDAQVINSSVRITSAREQSRGRITYGKPLAFGRKPSFSTYFSFSISPGKGEGDGLAFLIAPSNVQPESLDGFLFGVAPGVFAVEFDTSMDSQSGDPKGNHVGIYLGTTVSCKTGNVSKLNLVLNSGEKLQTWIEYHGDTKILEVRLSKFGSRRPSKALISYPVDLSGLIWRNAMSVSISSWSGNSTQTSNLYSWSFRLKHAAAYLLHSEPLYPGQFVDAPKGPIVHLRRGYLSGVMIGLILGAACGAIATIIILFACGAFMDRFPVAPVGFPVLPVQYGYEKSMVAGEKAFGTRHLYQKGTSFPSYAKPAGKASRGRTKSKSSSASSCQFQKEEPYGRKSDVGISSIRLY</sequence>
<keyword evidence="4" id="KW-0472">Membrane</keyword>
<keyword evidence="5" id="KW-0732">Signal</keyword>
<dbReference type="InterPro" id="IPR001220">
    <property type="entry name" value="Legume_lectin_dom"/>
</dbReference>
<evidence type="ECO:0000313" key="7">
    <source>
        <dbReference type="EMBL" id="MQL95835.1"/>
    </source>
</evidence>
<organism evidence="7 8">
    <name type="scientific">Colocasia esculenta</name>
    <name type="common">Wild taro</name>
    <name type="synonym">Arum esculentum</name>
    <dbReference type="NCBI Taxonomy" id="4460"/>
    <lineage>
        <taxon>Eukaryota</taxon>
        <taxon>Viridiplantae</taxon>
        <taxon>Streptophyta</taxon>
        <taxon>Embryophyta</taxon>
        <taxon>Tracheophyta</taxon>
        <taxon>Spermatophyta</taxon>
        <taxon>Magnoliopsida</taxon>
        <taxon>Liliopsida</taxon>
        <taxon>Araceae</taxon>
        <taxon>Aroideae</taxon>
        <taxon>Colocasieae</taxon>
        <taxon>Colocasia</taxon>
    </lineage>
</organism>
<proteinExistence type="inferred from homology"/>
<comment type="caution">
    <text evidence="7">The sequence shown here is derived from an EMBL/GenBank/DDBJ whole genome shotgun (WGS) entry which is preliminary data.</text>
</comment>
<dbReference type="Proteomes" id="UP000652761">
    <property type="component" value="Unassembled WGS sequence"/>
</dbReference>
<feature type="region of interest" description="Disordered" evidence="3">
    <location>
        <begin position="360"/>
        <end position="404"/>
    </location>
</feature>
<dbReference type="SUPFAM" id="SSF49899">
    <property type="entry name" value="Concanavalin A-like lectins/glucanases"/>
    <property type="match status" value="1"/>
</dbReference>
<accession>A0A843VIS6</accession>
<keyword evidence="8" id="KW-1185">Reference proteome</keyword>
<dbReference type="PANTHER" id="PTHR32401:SF16">
    <property type="entry name" value="CONCANAVALIN A-LIKE LECTIN FAMILY PROTEIN"/>
    <property type="match status" value="1"/>
</dbReference>
<dbReference type="Pfam" id="PF00139">
    <property type="entry name" value="Lectin_legB"/>
    <property type="match status" value="1"/>
</dbReference>
<gene>
    <name evidence="7" type="ORF">Taro_028500</name>
</gene>
<protein>
    <recommendedName>
        <fullName evidence="6">Legume lectin domain-containing protein</fullName>
    </recommendedName>
</protein>
<dbReference type="InterPro" id="IPR013320">
    <property type="entry name" value="ConA-like_dom_sf"/>
</dbReference>
<reference evidence="7" key="1">
    <citation type="submission" date="2017-07" db="EMBL/GenBank/DDBJ databases">
        <title>Taro Niue Genome Assembly and Annotation.</title>
        <authorList>
            <person name="Atibalentja N."/>
            <person name="Keating K."/>
            <person name="Fields C.J."/>
        </authorList>
    </citation>
    <scope>NUCLEOTIDE SEQUENCE</scope>
    <source>
        <strain evidence="7">Niue_2</strain>
        <tissue evidence="7">Leaf</tissue>
    </source>
</reference>
<dbReference type="EMBL" id="NMUH01001840">
    <property type="protein sequence ID" value="MQL95835.1"/>
    <property type="molecule type" value="Genomic_DNA"/>
</dbReference>
<keyword evidence="4" id="KW-1133">Transmembrane helix</keyword>
<feature type="compositionally biased region" description="Basic and acidic residues" evidence="3">
    <location>
        <begin position="385"/>
        <end position="395"/>
    </location>
</feature>